<dbReference type="AlphaFoldDB" id="A0A2G9P037"/>
<keyword evidence="3" id="KW-1185">Reference proteome</keyword>
<dbReference type="InterPro" id="IPR036179">
    <property type="entry name" value="Ig-like_dom_sf"/>
</dbReference>
<evidence type="ECO:0000256" key="1">
    <source>
        <dbReference type="SAM" id="Phobius"/>
    </source>
</evidence>
<evidence type="ECO:0000313" key="3">
    <source>
        <dbReference type="Proteomes" id="UP000228934"/>
    </source>
</evidence>
<sequence>MNITTDSGPLCCERYSSMTIVSLTENDAGIYCCHIQTAHGQKGDGTGTILKVIPSLQIAGQVCPTTTPQIYEDCHFVFVVMESLRITCLIILIVLLGLTLKKICESGPKTK</sequence>
<protein>
    <recommendedName>
        <fullName evidence="4">Immunoglobulin V-set domain-containing protein</fullName>
    </recommendedName>
</protein>
<evidence type="ECO:0008006" key="4">
    <source>
        <dbReference type="Google" id="ProtNLM"/>
    </source>
</evidence>
<dbReference type="Proteomes" id="UP000228934">
    <property type="component" value="Unassembled WGS sequence"/>
</dbReference>
<dbReference type="Gene3D" id="2.60.40.10">
    <property type="entry name" value="Immunoglobulins"/>
    <property type="match status" value="1"/>
</dbReference>
<dbReference type="SUPFAM" id="SSF48726">
    <property type="entry name" value="Immunoglobulin"/>
    <property type="match status" value="1"/>
</dbReference>
<name>A0A2G9P037_AQUCT</name>
<keyword evidence="1" id="KW-0812">Transmembrane</keyword>
<organism evidence="2 3">
    <name type="scientific">Aquarana catesbeiana</name>
    <name type="common">American bullfrog</name>
    <name type="synonym">Rana catesbeiana</name>
    <dbReference type="NCBI Taxonomy" id="8400"/>
    <lineage>
        <taxon>Eukaryota</taxon>
        <taxon>Metazoa</taxon>
        <taxon>Chordata</taxon>
        <taxon>Craniata</taxon>
        <taxon>Vertebrata</taxon>
        <taxon>Euteleostomi</taxon>
        <taxon>Amphibia</taxon>
        <taxon>Batrachia</taxon>
        <taxon>Anura</taxon>
        <taxon>Neobatrachia</taxon>
        <taxon>Ranoidea</taxon>
        <taxon>Ranidae</taxon>
        <taxon>Aquarana</taxon>
    </lineage>
</organism>
<keyword evidence="1" id="KW-1133">Transmembrane helix</keyword>
<dbReference type="EMBL" id="KV922884">
    <property type="protein sequence ID" value="PIN96678.1"/>
    <property type="molecule type" value="Genomic_DNA"/>
</dbReference>
<reference evidence="3" key="1">
    <citation type="journal article" date="2017" name="Nat. Commun.">
        <title>The North American bullfrog draft genome provides insight into hormonal regulation of long noncoding RNA.</title>
        <authorList>
            <person name="Hammond S.A."/>
            <person name="Warren R.L."/>
            <person name="Vandervalk B.P."/>
            <person name="Kucuk E."/>
            <person name="Khan H."/>
            <person name="Gibb E.A."/>
            <person name="Pandoh P."/>
            <person name="Kirk H."/>
            <person name="Zhao Y."/>
            <person name="Jones M."/>
            <person name="Mungall A.J."/>
            <person name="Coope R."/>
            <person name="Pleasance S."/>
            <person name="Moore R.A."/>
            <person name="Holt R.A."/>
            <person name="Round J.M."/>
            <person name="Ohora S."/>
            <person name="Walle B.V."/>
            <person name="Veldhoen N."/>
            <person name="Helbing C.C."/>
            <person name="Birol I."/>
        </authorList>
    </citation>
    <scope>NUCLEOTIDE SEQUENCE [LARGE SCALE GENOMIC DNA]</scope>
</reference>
<keyword evidence="1" id="KW-0472">Membrane</keyword>
<gene>
    <name evidence="2" type="ORF">AB205_0211540</name>
</gene>
<dbReference type="InterPro" id="IPR013783">
    <property type="entry name" value="Ig-like_fold"/>
</dbReference>
<feature type="transmembrane region" description="Helical" evidence="1">
    <location>
        <begin position="76"/>
        <end position="100"/>
    </location>
</feature>
<accession>A0A2G9P037</accession>
<proteinExistence type="predicted"/>
<evidence type="ECO:0000313" key="2">
    <source>
        <dbReference type="EMBL" id="PIN96678.1"/>
    </source>
</evidence>